<gene>
    <name evidence="1" type="ORF">KJB30_17515</name>
</gene>
<dbReference type="EMBL" id="JAHDYS010000027">
    <property type="protein sequence ID" value="MBT1073582.1"/>
    <property type="molecule type" value="Genomic_DNA"/>
</dbReference>
<comment type="caution">
    <text evidence="1">The sequence shown here is derived from an EMBL/GenBank/DDBJ whole genome shotgun (WGS) entry which is preliminary data.</text>
</comment>
<accession>A0ABS5UD40</accession>
<protein>
    <submittedName>
        <fullName evidence="1">Uncharacterized protein</fullName>
    </submittedName>
</protein>
<sequence>MLVELKGSPKQIAWAKNIRTDRLSRWRQSDPLAFRKVETALDAESSAAWWITHREKGLVEVLPFIAGGAEKRATAKPKVTKVPSTPVVSSPKESFSGLGDLHKYVGELRSVATGEVVVDPECPF</sequence>
<name>A0ABS5UD40_9BACT</name>
<evidence type="ECO:0000313" key="2">
    <source>
        <dbReference type="Proteomes" id="UP000784128"/>
    </source>
</evidence>
<reference evidence="1 2" key="1">
    <citation type="submission" date="2021-05" db="EMBL/GenBank/DDBJ databases">
        <title>The draft genome of Geobacter chapellei DSM 13688.</title>
        <authorList>
            <person name="Xu Z."/>
            <person name="Masuda Y."/>
            <person name="Itoh H."/>
            <person name="Senoo K."/>
        </authorList>
    </citation>
    <scope>NUCLEOTIDE SEQUENCE [LARGE SCALE GENOMIC DNA]</scope>
    <source>
        <strain evidence="1 2">DSM 13688</strain>
    </source>
</reference>
<evidence type="ECO:0000313" key="1">
    <source>
        <dbReference type="EMBL" id="MBT1073582.1"/>
    </source>
</evidence>
<proteinExistence type="predicted"/>
<dbReference type="Proteomes" id="UP000784128">
    <property type="component" value="Unassembled WGS sequence"/>
</dbReference>
<organism evidence="1 2">
    <name type="scientific">Pelotalea chapellei</name>
    <dbReference type="NCBI Taxonomy" id="44671"/>
    <lineage>
        <taxon>Bacteria</taxon>
        <taxon>Pseudomonadati</taxon>
        <taxon>Thermodesulfobacteriota</taxon>
        <taxon>Desulfuromonadia</taxon>
        <taxon>Geobacterales</taxon>
        <taxon>Geobacteraceae</taxon>
        <taxon>Pelotalea</taxon>
    </lineage>
</organism>
<keyword evidence="2" id="KW-1185">Reference proteome</keyword>
<dbReference type="RefSeq" id="WP_214301667.1">
    <property type="nucleotide sequence ID" value="NZ_JAHDYS010000027.1"/>
</dbReference>